<dbReference type="InterPro" id="IPR002156">
    <property type="entry name" value="RNaseH_domain"/>
</dbReference>
<proteinExistence type="predicted"/>
<dbReference type="PROSITE" id="PS50879">
    <property type="entry name" value="RNASE_H_1"/>
    <property type="match status" value="1"/>
</dbReference>
<keyword evidence="4" id="KW-1185">Reference proteome</keyword>
<gene>
    <name evidence="3" type="ORF">JKIAZH3_G6675</name>
</gene>
<evidence type="ECO:0000313" key="4">
    <source>
        <dbReference type="Proteomes" id="UP000836402"/>
    </source>
</evidence>
<feature type="region of interest" description="Disordered" evidence="1">
    <location>
        <begin position="12"/>
        <end position="32"/>
    </location>
</feature>
<feature type="domain" description="RNase H type-1" evidence="2">
    <location>
        <begin position="178"/>
        <end position="328"/>
    </location>
</feature>
<comment type="caution">
    <text evidence="3">The sequence shown here is derived from an EMBL/GenBank/DDBJ whole genome shotgun (WGS) entry which is preliminary data.</text>
</comment>
<evidence type="ECO:0000259" key="2">
    <source>
        <dbReference type="PROSITE" id="PS50879"/>
    </source>
</evidence>
<dbReference type="SUPFAM" id="SSF53098">
    <property type="entry name" value="Ribonuclease H-like"/>
    <property type="match status" value="1"/>
</dbReference>
<dbReference type="Pfam" id="PF00075">
    <property type="entry name" value="RNase_H"/>
    <property type="match status" value="1"/>
</dbReference>
<protein>
    <recommendedName>
        <fullName evidence="2">RNase H type-1 domain-containing protein</fullName>
    </recommendedName>
</protein>
<dbReference type="InterPro" id="IPR012337">
    <property type="entry name" value="RNaseH-like_sf"/>
</dbReference>
<organism evidence="3 4">
    <name type="scientific">Tilletia caries</name>
    <name type="common">wheat bunt fungus</name>
    <dbReference type="NCBI Taxonomy" id="13290"/>
    <lineage>
        <taxon>Eukaryota</taxon>
        <taxon>Fungi</taxon>
        <taxon>Dikarya</taxon>
        <taxon>Basidiomycota</taxon>
        <taxon>Ustilaginomycotina</taxon>
        <taxon>Exobasidiomycetes</taxon>
        <taxon>Tilletiales</taxon>
        <taxon>Tilletiaceae</taxon>
        <taxon>Tilletia</taxon>
    </lineage>
</organism>
<name>A0ABN7J632_9BASI</name>
<dbReference type="Proteomes" id="UP000836402">
    <property type="component" value="Unassembled WGS sequence"/>
</dbReference>
<evidence type="ECO:0000256" key="1">
    <source>
        <dbReference type="SAM" id="MobiDB-lite"/>
    </source>
</evidence>
<dbReference type="InterPro" id="IPR036397">
    <property type="entry name" value="RNaseH_sf"/>
</dbReference>
<dbReference type="CDD" id="cd09276">
    <property type="entry name" value="Rnase_HI_RT_non_LTR"/>
    <property type="match status" value="1"/>
</dbReference>
<dbReference type="EMBL" id="CAJHJG010005565">
    <property type="protein sequence ID" value="CAD6951068.1"/>
    <property type="molecule type" value="Genomic_DNA"/>
</dbReference>
<sequence>MTYASPVWWRGVKRQPPPPRRAPGRAAPAPKPVGVQGAVGIASALDRVQNMAMRIILPVWRTTPIMALQCEASLPPMAPLLDYLLERYSIRTRTLPSLHPVTRRTAGADDELLRVAPRQTNPLLDKARATQLVESHRTTAAPPWGGGLAQHPGFTLQLPDGRDKETVPAQHPARASGDHGTVQVYTDGSLQLHGRNRKVGAAYVVHWCTRAGTECITERSINLRPDSEIFDAEAYGLLRGVSAACDIASRTGAEKVSAFIDNSSVLQALVADAHHNSISGKFLASLREKILSWMSNDPARQVCLSWTPGHSSVVGNERADQKAKEGASAIRADERKIWPTQSLASARRTAKEKMVRQWQHLWSVDPRHRDYRRLRTTPPSLKPGPYLASMPRKVLGLWLQAKTGHGDFAPYHQRPQFKHPDAHLFCRCEQLRNEGAMVSATPDVTR</sequence>
<dbReference type="Gene3D" id="3.30.420.10">
    <property type="entry name" value="Ribonuclease H-like superfamily/Ribonuclease H"/>
    <property type="match status" value="1"/>
</dbReference>
<accession>A0ABN7J632</accession>
<evidence type="ECO:0000313" key="3">
    <source>
        <dbReference type="EMBL" id="CAD6951068.1"/>
    </source>
</evidence>
<reference evidence="3" key="1">
    <citation type="submission" date="2020-10" db="EMBL/GenBank/DDBJ databases">
        <authorList>
            <person name="Sedaghatjoo S."/>
        </authorList>
    </citation>
    <scope>NUCLEOTIDE SEQUENCE</scope>
    <source>
        <strain evidence="3">AZH3</strain>
    </source>
</reference>